<protein>
    <recommendedName>
        <fullName evidence="2">DUF6699 domain-containing protein</fullName>
    </recommendedName>
</protein>
<feature type="compositionally biased region" description="Polar residues" evidence="1">
    <location>
        <begin position="14"/>
        <end position="25"/>
    </location>
</feature>
<proteinExistence type="predicted"/>
<dbReference type="AlphaFoldDB" id="A0A5C2RQ72"/>
<evidence type="ECO:0000259" key="2">
    <source>
        <dbReference type="Pfam" id="PF20415"/>
    </source>
</evidence>
<dbReference type="EMBL" id="ML122316">
    <property type="protein sequence ID" value="RPD53762.1"/>
    <property type="molecule type" value="Genomic_DNA"/>
</dbReference>
<feature type="compositionally biased region" description="Polar residues" evidence="1">
    <location>
        <begin position="32"/>
        <end position="48"/>
    </location>
</feature>
<gene>
    <name evidence="3" type="ORF">L227DRAFT_616757</name>
</gene>
<name>A0A5C2RQ72_9APHY</name>
<dbReference type="Pfam" id="PF20415">
    <property type="entry name" value="DUF6699"/>
    <property type="match status" value="1"/>
</dbReference>
<sequence length="236" mass="26299">MSRRRVHFADEPFTLSSSRSASTHPTHMRQPPHTTQRRTSQGPTTSFSIPHRATVHAQLQVHPLLDATRSAPLDWDMSLPVESARVLLPSHPPRLIDTIVCQPATSHATESLAIICADLPWTITVTPTRGASWETPYVTVGDVLHTLYRALRLVVTGPELGVLDGAGRRRVNEAYVRRYRRIVDPCNRDLEKAKRIKRIDFLCDRRAFLGLSLVQGGIPARGLPHGAVWMLHTAPA</sequence>
<evidence type="ECO:0000313" key="4">
    <source>
        <dbReference type="Proteomes" id="UP000313359"/>
    </source>
</evidence>
<reference evidence="3" key="1">
    <citation type="journal article" date="2018" name="Genome Biol. Evol.">
        <title>Genomics and development of Lentinus tigrinus, a white-rot wood-decaying mushroom with dimorphic fruiting bodies.</title>
        <authorList>
            <person name="Wu B."/>
            <person name="Xu Z."/>
            <person name="Knudson A."/>
            <person name="Carlson A."/>
            <person name="Chen N."/>
            <person name="Kovaka S."/>
            <person name="LaButti K."/>
            <person name="Lipzen A."/>
            <person name="Pennachio C."/>
            <person name="Riley R."/>
            <person name="Schakwitz W."/>
            <person name="Umezawa K."/>
            <person name="Ohm R.A."/>
            <person name="Grigoriev I.V."/>
            <person name="Nagy L.G."/>
            <person name="Gibbons J."/>
            <person name="Hibbett D."/>
        </authorList>
    </citation>
    <scope>NUCLEOTIDE SEQUENCE [LARGE SCALE GENOMIC DNA]</scope>
    <source>
        <strain evidence="3">ALCF2SS1-6</strain>
    </source>
</reference>
<dbReference type="InterPro" id="IPR046522">
    <property type="entry name" value="DUF6699"/>
</dbReference>
<organism evidence="3 4">
    <name type="scientific">Lentinus tigrinus ALCF2SS1-6</name>
    <dbReference type="NCBI Taxonomy" id="1328759"/>
    <lineage>
        <taxon>Eukaryota</taxon>
        <taxon>Fungi</taxon>
        <taxon>Dikarya</taxon>
        <taxon>Basidiomycota</taxon>
        <taxon>Agaricomycotina</taxon>
        <taxon>Agaricomycetes</taxon>
        <taxon>Polyporales</taxon>
        <taxon>Polyporaceae</taxon>
        <taxon>Lentinus</taxon>
    </lineage>
</organism>
<evidence type="ECO:0000256" key="1">
    <source>
        <dbReference type="SAM" id="MobiDB-lite"/>
    </source>
</evidence>
<accession>A0A5C2RQ72</accession>
<evidence type="ECO:0000313" key="3">
    <source>
        <dbReference type="EMBL" id="RPD53762.1"/>
    </source>
</evidence>
<dbReference type="OrthoDB" id="2783256at2759"/>
<keyword evidence="4" id="KW-1185">Reference proteome</keyword>
<feature type="domain" description="DUF6699" evidence="2">
    <location>
        <begin position="73"/>
        <end position="213"/>
    </location>
</feature>
<feature type="region of interest" description="Disordered" evidence="1">
    <location>
        <begin position="1"/>
        <end position="48"/>
    </location>
</feature>
<dbReference type="Proteomes" id="UP000313359">
    <property type="component" value="Unassembled WGS sequence"/>
</dbReference>